<feature type="transmembrane region" description="Helical" evidence="8">
    <location>
        <begin position="251"/>
        <end position="271"/>
    </location>
</feature>
<comment type="subcellular location">
    <subcellularLocation>
        <location evidence="1">Membrane</location>
        <topology evidence="1">Multi-pass membrane protein</topology>
    </subcellularLocation>
</comment>
<keyword evidence="6" id="KW-0479">Metal-binding</keyword>
<dbReference type="GO" id="GO:0016811">
    <property type="term" value="F:hydrolase activity, acting on carbon-nitrogen (but not peptide) bonds, in linear amides"/>
    <property type="evidence" value="ECO:0007669"/>
    <property type="project" value="InterPro"/>
</dbReference>
<evidence type="ECO:0000256" key="6">
    <source>
        <dbReference type="PIRSR" id="PIRSR608901-1"/>
    </source>
</evidence>
<proteinExistence type="predicted"/>
<dbReference type="EMBL" id="JAAGNZ010000001">
    <property type="protein sequence ID" value="NEU67822.1"/>
    <property type="molecule type" value="Genomic_DNA"/>
</dbReference>
<gene>
    <name evidence="9" type="ORF">GK091_13105</name>
</gene>
<dbReference type="Proteomes" id="UP000477386">
    <property type="component" value="Unassembled WGS sequence"/>
</dbReference>
<dbReference type="RefSeq" id="WP_164038549.1">
    <property type="nucleotide sequence ID" value="NZ_JAAGNZ010000001.1"/>
</dbReference>
<evidence type="ECO:0000256" key="7">
    <source>
        <dbReference type="PIRSR" id="PIRSR608901-2"/>
    </source>
</evidence>
<feature type="transmembrane region" description="Helical" evidence="8">
    <location>
        <begin position="7"/>
        <end position="27"/>
    </location>
</feature>
<evidence type="ECO:0000313" key="9">
    <source>
        <dbReference type="EMBL" id="NEU67822.1"/>
    </source>
</evidence>
<dbReference type="AlphaFoldDB" id="A0A6M0IJ17"/>
<comment type="caution">
    <text evidence="9">The sequence shown here is derived from an EMBL/GenBank/DDBJ whole genome shotgun (WGS) entry which is preliminary data.</text>
</comment>
<evidence type="ECO:0000256" key="4">
    <source>
        <dbReference type="ARBA" id="ARBA00022989"/>
    </source>
</evidence>
<dbReference type="InterPro" id="IPR008901">
    <property type="entry name" value="ACER"/>
</dbReference>
<feature type="transmembrane region" description="Helical" evidence="8">
    <location>
        <begin position="214"/>
        <end position="231"/>
    </location>
</feature>
<evidence type="ECO:0000313" key="10">
    <source>
        <dbReference type="Proteomes" id="UP000477386"/>
    </source>
</evidence>
<keyword evidence="4 8" id="KW-1133">Transmembrane helix</keyword>
<reference evidence="9 10" key="1">
    <citation type="submission" date="2020-02" db="EMBL/GenBank/DDBJ databases">
        <title>Draft genome sequence of two Spirosoma agri KCTC 52727 and Spirosoma terrae KCTC 52035.</title>
        <authorList>
            <person name="Rojas J."/>
            <person name="Ambika Manirajan B."/>
            <person name="Ratering S."/>
            <person name="Suarez C."/>
            <person name="Schnell S."/>
        </authorList>
    </citation>
    <scope>NUCLEOTIDE SEQUENCE [LARGE SCALE GENOMIC DNA]</scope>
    <source>
        <strain evidence="9 10">KCTC 52727</strain>
    </source>
</reference>
<evidence type="ECO:0000256" key="5">
    <source>
        <dbReference type="ARBA" id="ARBA00023136"/>
    </source>
</evidence>
<feature type="binding site" evidence="7">
    <location>
        <position position="250"/>
    </location>
    <ligand>
        <name>Zn(2+)</name>
        <dbReference type="ChEBI" id="CHEBI:29105"/>
        <note>catalytic</note>
    </ligand>
</feature>
<evidence type="ECO:0000256" key="1">
    <source>
        <dbReference type="ARBA" id="ARBA00004141"/>
    </source>
</evidence>
<keyword evidence="10" id="KW-1185">Reference proteome</keyword>
<keyword evidence="2 8" id="KW-0812">Transmembrane</keyword>
<evidence type="ECO:0000256" key="3">
    <source>
        <dbReference type="ARBA" id="ARBA00022801"/>
    </source>
</evidence>
<dbReference type="Pfam" id="PF05875">
    <property type="entry name" value="Ceramidase"/>
    <property type="match status" value="1"/>
</dbReference>
<keyword evidence="5 8" id="KW-0472">Membrane</keyword>
<evidence type="ECO:0000256" key="2">
    <source>
        <dbReference type="ARBA" id="ARBA00022692"/>
    </source>
</evidence>
<keyword evidence="6" id="KW-0106">Calcium</keyword>
<name>A0A6M0IJ17_9BACT</name>
<feature type="transmembrane region" description="Helical" evidence="8">
    <location>
        <begin position="70"/>
        <end position="87"/>
    </location>
</feature>
<feature type="binding site" evidence="6">
    <location>
        <position position="54"/>
    </location>
    <ligand>
        <name>Ca(2+)</name>
        <dbReference type="ChEBI" id="CHEBI:29108"/>
    </ligand>
</feature>
<dbReference type="GO" id="GO:0006672">
    <property type="term" value="P:ceramide metabolic process"/>
    <property type="evidence" value="ECO:0007669"/>
    <property type="project" value="InterPro"/>
</dbReference>
<feature type="binding site" evidence="7">
    <location>
        <position position="123"/>
    </location>
    <ligand>
        <name>Zn(2+)</name>
        <dbReference type="ChEBI" id="CHEBI:29105"/>
        <note>catalytic</note>
    </ligand>
</feature>
<feature type="transmembrane region" description="Helical" evidence="8">
    <location>
        <begin position="190"/>
        <end position="207"/>
    </location>
</feature>
<feature type="binding site" evidence="6">
    <location>
        <position position="52"/>
    </location>
    <ligand>
        <name>Ca(2+)</name>
        <dbReference type="ChEBI" id="CHEBI:29108"/>
    </ligand>
</feature>
<feature type="transmembrane region" description="Helical" evidence="8">
    <location>
        <begin position="166"/>
        <end position="184"/>
    </location>
</feature>
<keyword evidence="3" id="KW-0378">Hydrolase</keyword>
<evidence type="ECO:0000256" key="8">
    <source>
        <dbReference type="SAM" id="Phobius"/>
    </source>
</evidence>
<organism evidence="9 10">
    <name type="scientific">Spirosoma agri</name>
    <dbReference type="NCBI Taxonomy" id="1987381"/>
    <lineage>
        <taxon>Bacteria</taxon>
        <taxon>Pseudomonadati</taxon>
        <taxon>Bacteroidota</taxon>
        <taxon>Cytophagia</taxon>
        <taxon>Cytophagales</taxon>
        <taxon>Cytophagaceae</taxon>
        <taxon>Spirosoma</taxon>
    </lineage>
</organism>
<dbReference type="GO" id="GO:0016020">
    <property type="term" value="C:membrane"/>
    <property type="evidence" value="ECO:0007669"/>
    <property type="project" value="UniProtKB-SubCell"/>
</dbReference>
<keyword evidence="7" id="KW-0862">Zinc</keyword>
<feature type="binding site" evidence="7">
    <location>
        <position position="254"/>
    </location>
    <ligand>
        <name>Zn(2+)</name>
        <dbReference type="ChEBI" id="CHEBI:29105"/>
        <note>catalytic</note>
    </ligand>
</feature>
<dbReference type="GO" id="GO:0046872">
    <property type="term" value="F:metal ion binding"/>
    <property type="evidence" value="ECO:0007669"/>
    <property type="project" value="UniProtKB-KW"/>
</dbReference>
<accession>A0A6M0IJ17</accession>
<feature type="transmembrane region" description="Helical" evidence="8">
    <location>
        <begin position="99"/>
        <end position="117"/>
    </location>
</feature>
<comment type="cofactor">
    <cofactor evidence="7">
        <name>Zn(2+)</name>
        <dbReference type="ChEBI" id="CHEBI:29105"/>
    </cofactor>
</comment>
<sequence length="277" mass="31172">MALPVLYTLLFRAAYLTVGMLLLWIGLNDWLTGAIWTGMTPSQSALTVEYCEFNHVHHFFHQPVNTYSNLAYFFFGVFLVGIAQKDYRNRPSQRDNRLAAFPLLSILMGSCFLYLSLGSAFFHASLTYVGQRIDMNATYSIMLTLMGIALYHVFDGLTPTETQKKGFVIALVVLILAFLKIALLVPSSRLVPALILGLNGLMVVNYSQHRKSRSIWWIIGSLVLIVMAIKIRTLDVQKVGCDPYSLIQGHALWHVLTALSSFCSYAFFRFAGTQPIR</sequence>
<protein>
    <submittedName>
        <fullName evidence="9">Ceramidase</fullName>
    </submittedName>
</protein>
<feature type="transmembrane region" description="Helical" evidence="8">
    <location>
        <begin position="137"/>
        <end position="154"/>
    </location>
</feature>